<feature type="transmembrane region" description="Helical" evidence="11">
    <location>
        <begin position="454"/>
        <end position="476"/>
    </location>
</feature>
<feature type="transmembrane region" description="Helical" evidence="11">
    <location>
        <begin position="218"/>
        <end position="251"/>
    </location>
</feature>
<evidence type="ECO:0000256" key="9">
    <source>
        <dbReference type="ARBA" id="ARBA00023136"/>
    </source>
</evidence>
<feature type="region of interest" description="Disordered" evidence="10">
    <location>
        <begin position="1"/>
        <end position="48"/>
    </location>
</feature>
<feature type="region of interest" description="Disordered" evidence="10">
    <location>
        <begin position="261"/>
        <end position="307"/>
    </location>
</feature>
<protein>
    <submittedName>
        <fullName evidence="12">Membrane protein</fullName>
    </submittedName>
</protein>
<dbReference type="PANTHER" id="PTHR12468:SF2">
    <property type="entry name" value="GPI MANNOSYLTRANSFERASE 2"/>
    <property type="match status" value="1"/>
</dbReference>
<keyword evidence="6 11" id="KW-0812">Transmembrane</keyword>
<dbReference type="GO" id="GO:0006506">
    <property type="term" value="P:GPI anchor biosynthetic process"/>
    <property type="evidence" value="ECO:0007669"/>
    <property type="project" value="UniProtKB-UniPathway"/>
</dbReference>
<comment type="pathway">
    <text evidence="2">Glycolipid biosynthesis; glycosylphosphatidylinositol-anchor biosynthesis.</text>
</comment>
<comment type="subcellular location">
    <subcellularLocation>
        <location evidence="1">Endoplasmic reticulum membrane</location>
        <topology evidence="1">Multi-pass membrane protein</topology>
    </subcellularLocation>
</comment>
<evidence type="ECO:0000256" key="6">
    <source>
        <dbReference type="ARBA" id="ARBA00022692"/>
    </source>
</evidence>
<comment type="caution">
    <text evidence="12">The sequence shown here is derived from an EMBL/GenBank/DDBJ whole genome shotgun (WGS) entry which is preliminary data.</text>
</comment>
<name>A0A7U9KVE3_9ACTN</name>
<dbReference type="Proteomes" id="UP000287830">
    <property type="component" value="Unassembled WGS sequence"/>
</dbReference>
<evidence type="ECO:0000313" key="12">
    <source>
        <dbReference type="EMBL" id="GCD35283.1"/>
    </source>
</evidence>
<dbReference type="EMBL" id="BHZC01000001">
    <property type="protein sequence ID" value="GCD35283.1"/>
    <property type="molecule type" value="Genomic_DNA"/>
</dbReference>
<gene>
    <name evidence="12" type="ORF">OEIGOIKO_03026</name>
</gene>
<feature type="compositionally biased region" description="Pro residues" evidence="10">
    <location>
        <begin position="268"/>
        <end position="280"/>
    </location>
</feature>
<proteinExistence type="predicted"/>
<reference evidence="12 13" key="1">
    <citation type="submission" date="2018-11" db="EMBL/GenBank/DDBJ databases">
        <title>Whole genome sequence of Streptomyces chrestomyceticus NBRC 13444(T).</title>
        <authorList>
            <person name="Komaki H."/>
            <person name="Tamura T."/>
        </authorList>
    </citation>
    <scope>NUCLEOTIDE SEQUENCE [LARGE SCALE GENOMIC DNA]</scope>
    <source>
        <strain evidence="12 13">NBRC 13444</strain>
    </source>
</reference>
<keyword evidence="7" id="KW-0256">Endoplasmic reticulum</keyword>
<keyword evidence="3" id="KW-0337">GPI-anchor biosynthesis</keyword>
<evidence type="ECO:0000256" key="5">
    <source>
        <dbReference type="ARBA" id="ARBA00022679"/>
    </source>
</evidence>
<dbReference type="UniPathway" id="UPA00196"/>
<feature type="compositionally biased region" description="Low complexity" evidence="10">
    <location>
        <begin position="281"/>
        <end position="293"/>
    </location>
</feature>
<organism evidence="12 13">
    <name type="scientific">Streptomyces chrestomyceticus JCM 4735</name>
    <dbReference type="NCBI Taxonomy" id="1306181"/>
    <lineage>
        <taxon>Bacteria</taxon>
        <taxon>Bacillati</taxon>
        <taxon>Actinomycetota</taxon>
        <taxon>Actinomycetes</taxon>
        <taxon>Kitasatosporales</taxon>
        <taxon>Streptomycetaceae</taxon>
        <taxon>Streptomyces</taxon>
    </lineage>
</organism>
<feature type="transmembrane region" description="Helical" evidence="11">
    <location>
        <begin position="179"/>
        <end position="198"/>
    </location>
</feature>
<dbReference type="GO" id="GO:0016020">
    <property type="term" value="C:membrane"/>
    <property type="evidence" value="ECO:0007669"/>
    <property type="project" value="GOC"/>
</dbReference>
<keyword evidence="9 11" id="KW-0472">Membrane</keyword>
<dbReference type="InterPro" id="IPR007315">
    <property type="entry name" value="PIG-V/Gpi18"/>
</dbReference>
<feature type="transmembrane region" description="Helical" evidence="11">
    <location>
        <begin position="318"/>
        <end position="338"/>
    </location>
</feature>
<evidence type="ECO:0000256" key="10">
    <source>
        <dbReference type="SAM" id="MobiDB-lite"/>
    </source>
</evidence>
<evidence type="ECO:0000256" key="8">
    <source>
        <dbReference type="ARBA" id="ARBA00022989"/>
    </source>
</evidence>
<keyword evidence="8 11" id="KW-1133">Transmembrane helix</keyword>
<dbReference type="RefSeq" id="WP_371858684.1">
    <property type="nucleotide sequence ID" value="NZ_BHZC01000001.1"/>
</dbReference>
<keyword evidence="4" id="KW-0328">Glycosyltransferase</keyword>
<sequence>MSPTAPGPAASAPTAAGPVTSDPAASGPAAGSAPVAGPAPLGPAPRRPAARAAGDLLRRAGPALLGYAAVRLLGTLVLMKWAHLQHRGLWPLLADRWDSGWYLGIADHGYSYAFDENGFNESNLAFFPLYPVVVKAVAGVTPGSRASVGVAVAVGCALLAAWGIFAVGDRLYGARVGTVLAVLWGATPVAVVQWMGYTESLFTALVAWSLYAVLTDRWVTAGGLCLLAGLTRPTGLALVAAVCVSAVVALWRLRRAAVAEPTQEPASGGPPAPAPAPAPTPALALAPTPDSTPDPAREPAQVPTPLPATADRDRVRRIVLGALLAPLGWLAYVGWVGLRLGRADGYFAVQQQWDNQWDGGKETLRTLRDLLMYPSHPQLFLVVVALVLIVSVALFILCAGDRQPLPLLVFSAVLLLIVLGSGGVFFPRARFLLPGFPLLLPLALAIARAHRRVAVLALAGAALGSAYFGAYMSLVYGGPP</sequence>
<evidence type="ECO:0000313" key="13">
    <source>
        <dbReference type="Proteomes" id="UP000287830"/>
    </source>
</evidence>
<evidence type="ECO:0000256" key="3">
    <source>
        <dbReference type="ARBA" id="ARBA00022502"/>
    </source>
</evidence>
<feature type="transmembrane region" description="Helical" evidence="11">
    <location>
        <begin position="146"/>
        <end position="167"/>
    </location>
</feature>
<feature type="transmembrane region" description="Helical" evidence="11">
    <location>
        <begin position="431"/>
        <end position="447"/>
    </location>
</feature>
<feature type="transmembrane region" description="Helical" evidence="11">
    <location>
        <begin position="405"/>
        <end position="425"/>
    </location>
</feature>
<feature type="compositionally biased region" description="Low complexity" evidence="10">
    <location>
        <begin position="1"/>
        <end position="39"/>
    </location>
</feature>
<evidence type="ECO:0000256" key="7">
    <source>
        <dbReference type="ARBA" id="ARBA00022824"/>
    </source>
</evidence>
<evidence type="ECO:0000256" key="2">
    <source>
        <dbReference type="ARBA" id="ARBA00004687"/>
    </source>
</evidence>
<keyword evidence="5" id="KW-0808">Transferase</keyword>
<dbReference type="GeneID" id="95627002"/>
<accession>A0A7U9KVE3</accession>
<dbReference type="AlphaFoldDB" id="A0A7U9KVE3"/>
<evidence type="ECO:0000256" key="1">
    <source>
        <dbReference type="ARBA" id="ARBA00004477"/>
    </source>
</evidence>
<evidence type="ECO:0000256" key="11">
    <source>
        <dbReference type="SAM" id="Phobius"/>
    </source>
</evidence>
<dbReference type="GO" id="GO:0004376">
    <property type="term" value="F:GPI mannosyltransferase activity"/>
    <property type="evidence" value="ECO:0007669"/>
    <property type="project" value="InterPro"/>
</dbReference>
<dbReference type="PANTHER" id="PTHR12468">
    <property type="entry name" value="GPI MANNOSYLTRANSFERASE 2"/>
    <property type="match status" value="1"/>
</dbReference>
<feature type="transmembrane region" description="Helical" evidence="11">
    <location>
        <begin position="379"/>
        <end position="398"/>
    </location>
</feature>
<dbReference type="GO" id="GO:0000009">
    <property type="term" value="F:alpha-1,6-mannosyltransferase activity"/>
    <property type="evidence" value="ECO:0007669"/>
    <property type="project" value="InterPro"/>
</dbReference>
<evidence type="ECO:0000256" key="4">
    <source>
        <dbReference type="ARBA" id="ARBA00022676"/>
    </source>
</evidence>